<name>A0A2T3YX68_TRIA4</name>
<dbReference type="OrthoDB" id="448427at2759"/>
<dbReference type="STRING" id="1042311.A0A2T3YX68"/>
<evidence type="ECO:0008006" key="5">
    <source>
        <dbReference type="Google" id="ProtNLM"/>
    </source>
</evidence>
<dbReference type="PANTHER" id="PTHR31438">
    <property type="entry name" value="LYSINE N-ACYLTRANSFERASE C17G9.06C-RELATED"/>
    <property type="match status" value="1"/>
</dbReference>
<evidence type="ECO:0000313" key="3">
    <source>
        <dbReference type="EMBL" id="PTB37130.1"/>
    </source>
</evidence>
<organism evidence="3 4">
    <name type="scientific">Trichoderma asperellum (strain ATCC 204424 / CBS 433.97 / NBRC 101777)</name>
    <dbReference type="NCBI Taxonomy" id="1042311"/>
    <lineage>
        <taxon>Eukaryota</taxon>
        <taxon>Fungi</taxon>
        <taxon>Dikarya</taxon>
        <taxon>Ascomycota</taxon>
        <taxon>Pezizomycotina</taxon>
        <taxon>Sordariomycetes</taxon>
        <taxon>Hypocreomycetidae</taxon>
        <taxon>Hypocreales</taxon>
        <taxon>Hypocreaceae</taxon>
        <taxon>Trichoderma</taxon>
    </lineage>
</organism>
<evidence type="ECO:0000256" key="1">
    <source>
        <dbReference type="ARBA" id="ARBA00009893"/>
    </source>
</evidence>
<dbReference type="Proteomes" id="UP000240493">
    <property type="component" value="Unassembled WGS sequence"/>
</dbReference>
<dbReference type="EMBL" id="KZ679268">
    <property type="protein sequence ID" value="PTB37130.1"/>
    <property type="molecule type" value="Genomic_DNA"/>
</dbReference>
<comment type="similarity">
    <text evidence="1">Belongs to the lysine N-acyltransferase MbtK family.</text>
</comment>
<dbReference type="PANTHER" id="PTHR31438:SF1">
    <property type="entry name" value="LYSINE N-ACYLTRANSFERASE C17G9.06C-RELATED"/>
    <property type="match status" value="1"/>
</dbReference>
<protein>
    <recommendedName>
        <fullName evidence="5">Acyltransferase MbtK/IucB-like conserved domain-containing protein</fullName>
    </recommendedName>
</protein>
<sequence>MAPQLLHLPDGQTFTVTPVFAGLGFKSHEMNMHPNAFPIGWNVVLHTEEEVESPFEPYERRRRSDADEAAALATEGDVDDDNDDFSNKSRSSRPSSSRTKTRVHPFVRPTLHNDTLFISSISNPSNSDFKPAASPTRQIAMMMWVTLYWYFHQPKPSAQLDVPAARDTPADAKPRGEWRINIKRDGVLRGRNLIPKLERMGLIAAADSACGTSLDDCGDEWARMFVTQRMFWQIPGHLFLFTLQPNHRSFSSVPGSPVASRPSSPIHSESSMSHYLSMDSLARLDNDLPGGPMPTSIPPAHTITVPMGPFYSSSHLPTYFPPPPLQYTFTDGVRHPVRPKPHRMGEIFYSRFVPSVGRYLSLRVASTSTKPVPYLGPIGSKPQEHVHLTSLTDMQLLQTWMSKPRVSEFWGEYKPGFLEGVLQKRHSFPVIASWDGIPFGYFEIYWVKEDILGRHLATGAGDFDRGIHVFIGEEWARGKVPFWLTSLVHWCFIADNRTMSVSLEPRVDNARMMRHLDEAGFGKERQISFPHKQSWHVRLWRDAWEGPAL</sequence>
<proteinExistence type="inferred from homology"/>
<gene>
    <name evidence="3" type="ORF">M441DRAFT_262387</name>
</gene>
<accession>A0A2T3YX68</accession>
<dbReference type="InterPro" id="IPR016181">
    <property type="entry name" value="Acyl_CoA_acyltransferase"/>
</dbReference>
<dbReference type="AlphaFoldDB" id="A0A2T3YX68"/>
<evidence type="ECO:0000256" key="2">
    <source>
        <dbReference type="SAM" id="MobiDB-lite"/>
    </source>
</evidence>
<dbReference type="Pfam" id="PF13523">
    <property type="entry name" value="Acetyltransf_8"/>
    <property type="match status" value="1"/>
</dbReference>
<reference evidence="3 4" key="1">
    <citation type="submission" date="2016-07" db="EMBL/GenBank/DDBJ databases">
        <title>Multiple horizontal gene transfer events from other fungi enriched the ability of initially mycotrophic Trichoderma (Ascomycota) to feed on dead plant biomass.</title>
        <authorList>
            <consortium name="DOE Joint Genome Institute"/>
            <person name="Aerts A."/>
            <person name="Atanasova L."/>
            <person name="Chenthamara K."/>
            <person name="Zhang J."/>
            <person name="Grujic M."/>
            <person name="Henrissat B."/>
            <person name="Kuo A."/>
            <person name="Salamov A."/>
            <person name="Lipzen A."/>
            <person name="Labutti K."/>
            <person name="Barry K."/>
            <person name="Miao Y."/>
            <person name="Rahimi M.J."/>
            <person name="Shen Q."/>
            <person name="Grigoriev I.V."/>
            <person name="Kubicek C.P."/>
            <person name="Druzhinina I.S."/>
        </authorList>
    </citation>
    <scope>NUCLEOTIDE SEQUENCE [LARGE SCALE GENOMIC DNA]</scope>
    <source>
        <strain evidence="3 4">CBS 433.97</strain>
    </source>
</reference>
<dbReference type="GO" id="GO:0016410">
    <property type="term" value="F:N-acyltransferase activity"/>
    <property type="evidence" value="ECO:0007669"/>
    <property type="project" value="TreeGrafter"/>
</dbReference>
<evidence type="ECO:0000313" key="4">
    <source>
        <dbReference type="Proteomes" id="UP000240493"/>
    </source>
</evidence>
<dbReference type="SUPFAM" id="SSF55729">
    <property type="entry name" value="Acyl-CoA N-acyltransferases (Nat)"/>
    <property type="match status" value="1"/>
</dbReference>
<dbReference type="Gene3D" id="3.40.630.30">
    <property type="match status" value="1"/>
</dbReference>
<feature type="compositionally biased region" description="Low complexity" evidence="2">
    <location>
        <begin position="88"/>
        <end position="98"/>
    </location>
</feature>
<feature type="region of interest" description="Disordered" evidence="2">
    <location>
        <begin position="73"/>
        <end position="104"/>
    </location>
</feature>
<keyword evidence="4" id="KW-1185">Reference proteome</keyword>